<dbReference type="InterPro" id="IPR018060">
    <property type="entry name" value="HTH_AraC"/>
</dbReference>
<dbReference type="PANTHER" id="PTHR46796">
    <property type="entry name" value="HTH-TYPE TRANSCRIPTIONAL ACTIVATOR RHAS-RELATED"/>
    <property type="match status" value="1"/>
</dbReference>
<evidence type="ECO:0000313" key="6">
    <source>
        <dbReference type="Proteomes" id="UP000271573"/>
    </source>
</evidence>
<reference evidence="5 6" key="1">
    <citation type="submission" date="2018-11" db="EMBL/GenBank/DDBJ databases">
        <title>Complete genome sequence of Nocardioides baekrokdamisoli strain KCTC 39748.</title>
        <authorList>
            <person name="Kang S.W."/>
            <person name="Lee K.C."/>
            <person name="Kim K.K."/>
            <person name="Kim J.S."/>
            <person name="Kim D.S."/>
            <person name="Ko S.H."/>
            <person name="Yang S.H."/>
            <person name="Shin Y.K."/>
            <person name="Lee J.S."/>
        </authorList>
    </citation>
    <scope>NUCLEOTIDE SEQUENCE [LARGE SCALE GENOMIC DNA]</scope>
    <source>
        <strain evidence="5 6">KCTC 39748</strain>
    </source>
</reference>
<sequence length="300" mass="32198">MDWLSHLVAQARPRARLDERCLLSGDTHLDNPPQPAGVVPFHLLLEGSCVVEIVGTRTEMELAVGDLVLLPTGDAHKIRVVGPASARIDLLCGHFEFSSGAGRLLFRHLPNPMRVSLSANGTELELGHISSLLRIHSASELPGQQAVLDALAQMLFVIALRAQPPGGEPQLLAIADPALRAALAAVIADPGAVWTIDTLAEAAHMSRATLVRRFRDHLGIGVADFITWARMMKAADLLRTSGGSVSAVASATGYNSTAGFTRVFQRTYGISPARYARAADDTPSLERRPFLIREPYVPSV</sequence>
<dbReference type="PROSITE" id="PS01124">
    <property type="entry name" value="HTH_ARAC_FAMILY_2"/>
    <property type="match status" value="1"/>
</dbReference>
<keyword evidence="6" id="KW-1185">Reference proteome</keyword>
<dbReference type="InterPro" id="IPR032783">
    <property type="entry name" value="AraC_lig"/>
</dbReference>
<accession>A0A3G9IEK8</accession>
<evidence type="ECO:0000256" key="3">
    <source>
        <dbReference type="ARBA" id="ARBA00023163"/>
    </source>
</evidence>
<dbReference type="PRINTS" id="PR00032">
    <property type="entry name" value="HTHARAC"/>
</dbReference>
<dbReference type="GO" id="GO:0043565">
    <property type="term" value="F:sequence-specific DNA binding"/>
    <property type="evidence" value="ECO:0007669"/>
    <property type="project" value="InterPro"/>
</dbReference>
<evidence type="ECO:0000256" key="2">
    <source>
        <dbReference type="ARBA" id="ARBA00023125"/>
    </source>
</evidence>
<dbReference type="PROSITE" id="PS00041">
    <property type="entry name" value="HTH_ARAC_FAMILY_1"/>
    <property type="match status" value="1"/>
</dbReference>
<evidence type="ECO:0000259" key="4">
    <source>
        <dbReference type="PROSITE" id="PS01124"/>
    </source>
</evidence>
<dbReference type="EMBL" id="AP019307">
    <property type="protein sequence ID" value="BBH16786.1"/>
    <property type="molecule type" value="Genomic_DNA"/>
</dbReference>
<evidence type="ECO:0000313" key="5">
    <source>
        <dbReference type="EMBL" id="BBH16786.1"/>
    </source>
</evidence>
<dbReference type="Gene3D" id="2.60.120.10">
    <property type="entry name" value="Jelly Rolls"/>
    <property type="match status" value="1"/>
</dbReference>
<keyword evidence="2" id="KW-0238">DNA-binding</keyword>
<dbReference type="InterPro" id="IPR050204">
    <property type="entry name" value="AraC_XylS_family_regulators"/>
</dbReference>
<organism evidence="5 6">
    <name type="scientific">Nocardioides baekrokdamisoli</name>
    <dbReference type="NCBI Taxonomy" id="1804624"/>
    <lineage>
        <taxon>Bacteria</taxon>
        <taxon>Bacillati</taxon>
        <taxon>Actinomycetota</taxon>
        <taxon>Actinomycetes</taxon>
        <taxon>Propionibacteriales</taxon>
        <taxon>Nocardioidaceae</taxon>
        <taxon>Nocardioides</taxon>
    </lineage>
</organism>
<dbReference type="SMART" id="SM00342">
    <property type="entry name" value="HTH_ARAC"/>
    <property type="match status" value="1"/>
</dbReference>
<dbReference type="Gene3D" id="1.10.10.60">
    <property type="entry name" value="Homeodomain-like"/>
    <property type="match status" value="1"/>
</dbReference>
<protein>
    <submittedName>
        <fullName evidence="5">Transcriptional regulator</fullName>
    </submittedName>
</protein>
<dbReference type="InterPro" id="IPR009057">
    <property type="entry name" value="Homeodomain-like_sf"/>
</dbReference>
<dbReference type="AlphaFoldDB" id="A0A3G9IEK8"/>
<dbReference type="KEGG" id="nbe:Back2_10730"/>
<dbReference type="Proteomes" id="UP000271573">
    <property type="component" value="Chromosome"/>
</dbReference>
<dbReference type="Pfam" id="PF12852">
    <property type="entry name" value="Cupin_6"/>
    <property type="match status" value="1"/>
</dbReference>
<name>A0A3G9IEK8_9ACTN</name>
<dbReference type="SUPFAM" id="SSF46689">
    <property type="entry name" value="Homeodomain-like"/>
    <property type="match status" value="2"/>
</dbReference>
<feature type="domain" description="HTH araC/xylS-type" evidence="4">
    <location>
        <begin position="177"/>
        <end position="278"/>
    </location>
</feature>
<dbReference type="InterPro" id="IPR014710">
    <property type="entry name" value="RmlC-like_jellyroll"/>
</dbReference>
<dbReference type="GO" id="GO:0003700">
    <property type="term" value="F:DNA-binding transcription factor activity"/>
    <property type="evidence" value="ECO:0007669"/>
    <property type="project" value="InterPro"/>
</dbReference>
<keyword evidence="3" id="KW-0804">Transcription</keyword>
<proteinExistence type="predicted"/>
<gene>
    <name evidence="5" type="ORF">Back2_10730</name>
</gene>
<dbReference type="Pfam" id="PF12833">
    <property type="entry name" value="HTH_18"/>
    <property type="match status" value="1"/>
</dbReference>
<dbReference type="RefSeq" id="WP_164512484.1">
    <property type="nucleotide sequence ID" value="NZ_AP019307.1"/>
</dbReference>
<keyword evidence="1" id="KW-0805">Transcription regulation</keyword>
<dbReference type="InterPro" id="IPR020449">
    <property type="entry name" value="Tscrpt_reg_AraC-type_HTH"/>
</dbReference>
<dbReference type="PANTHER" id="PTHR46796:SF7">
    <property type="entry name" value="ARAC FAMILY TRANSCRIPTIONAL REGULATOR"/>
    <property type="match status" value="1"/>
</dbReference>
<evidence type="ECO:0000256" key="1">
    <source>
        <dbReference type="ARBA" id="ARBA00023015"/>
    </source>
</evidence>
<dbReference type="InterPro" id="IPR018062">
    <property type="entry name" value="HTH_AraC-typ_CS"/>
</dbReference>